<sequence>MQDFISTLERQFGADTPIFTKEVLDCFPEDPRSTVFANIKKNTASGALAQFDRGVYYLPRRYEDSRYPELTGEIPLNAEKVISKKYLTDGNTIYGFRSGLSLQNETHVSNQVPAVLEITTNKETNALRHIKPFGGYRDIILKKPRIPITNSNVKILKLLDLLTTVDIPSLNSYELERFSECFSDLSELERITLTLIAKNYPKRTLANIMESESHGILTH</sequence>
<proteinExistence type="predicted"/>
<comment type="caution">
    <text evidence="1">The sequence shown here is derived from an EMBL/GenBank/DDBJ whole genome shotgun (WGS) entry which is preliminary data.</text>
</comment>
<organism evidence="1 2">
    <name type="scientific">Bifidobacterium oedipodis</name>
    <dbReference type="NCBI Taxonomy" id="2675322"/>
    <lineage>
        <taxon>Bacteria</taxon>
        <taxon>Bacillati</taxon>
        <taxon>Actinomycetota</taxon>
        <taxon>Actinomycetes</taxon>
        <taxon>Bifidobacteriales</taxon>
        <taxon>Bifidobacteriaceae</taxon>
        <taxon>Bifidobacterium</taxon>
    </lineage>
</organism>
<protein>
    <submittedName>
        <fullName evidence="1">Uncharacterized protein</fullName>
    </submittedName>
</protein>
<dbReference type="RefSeq" id="WP_169173062.1">
    <property type="nucleotide sequence ID" value="NZ_JAAIII010000008.1"/>
</dbReference>
<reference evidence="1 2" key="1">
    <citation type="submission" date="2020-02" db="EMBL/GenBank/DDBJ databases">
        <title>Characterization of phylogenetic diversity of novel bifidobacterial species isolated in Czech ZOOs.</title>
        <authorList>
            <person name="Lugli G.A."/>
            <person name="Vera N.B."/>
            <person name="Ventura M."/>
        </authorList>
    </citation>
    <scope>NUCLEOTIDE SEQUENCE [LARGE SCALE GENOMIC DNA]</scope>
    <source>
        <strain evidence="1 2">DSM 109957</strain>
    </source>
</reference>
<dbReference type="Proteomes" id="UP000532194">
    <property type="component" value="Unassembled WGS sequence"/>
</dbReference>
<evidence type="ECO:0000313" key="1">
    <source>
        <dbReference type="EMBL" id="NMM95060.1"/>
    </source>
</evidence>
<dbReference type="AlphaFoldDB" id="A0A7Y0ERF1"/>
<dbReference type="EMBL" id="JAAIII010000008">
    <property type="protein sequence ID" value="NMM95060.1"/>
    <property type="molecule type" value="Genomic_DNA"/>
</dbReference>
<accession>A0A7Y0ERF1</accession>
<gene>
    <name evidence="1" type="ORF">G1C95_2248</name>
</gene>
<name>A0A7Y0ERF1_9BIFI</name>
<evidence type="ECO:0000313" key="2">
    <source>
        <dbReference type="Proteomes" id="UP000532194"/>
    </source>
</evidence>
<keyword evidence="2" id="KW-1185">Reference proteome</keyword>